<accession>A0ABP0IF09</accession>
<name>A0ABP0IF09_9DINO</name>
<dbReference type="Proteomes" id="UP001642484">
    <property type="component" value="Unassembled WGS sequence"/>
</dbReference>
<evidence type="ECO:0008006" key="4">
    <source>
        <dbReference type="Google" id="ProtNLM"/>
    </source>
</evidence>
<feature type="region of interest" description="Disordered" evidence="1">
    <location>
        <begin position="534"/>
        <end position="572"/>
    </location>
</feature>
<evidence type="ECO:0000313" key="3">
    <source>
        <dbReference type="Proteomes" id="UP001642484"/>
    </source>
</evidence>
<evidence type="ECO:0000313" key="2">
    <source>
        <dbReference type="EMBL" id="CAK9001185.1"/>
    </source>
</evidence>
<gene>
    <name evidence="2" type="ORF">CCMP2556_LOCUS6347</name>
</gene>
<dbReference type="EMBL" id="CAXAMN010002779">
    <property type="protein sequence ID" value="CAK9001185.1"/>
    <property type="molecule type" value="Genomic_DNA"/>
</dbReference>
<organism evidence="2 3">
    <name type="scientific">Durusdinium trenchii</name>
    <dbReference type="NCBI Taxonomy" id="1381693"/>
    <lineage>
        <taxon>Eukaryota</taxon>
        <taxon>Sar</taxon>
        <taxon>Alveolata</taxon>
        <taxon>Dinophyceae</taxon>
        <taxon>Suessiales</taxon>
        <taxon>Symbiodiniaceae</taxon>
        <taxon>Durusdinium</taxon>
    </lineage>
</organism>
<keyword evidence="3" id="KW-1185">Reference proteome</keyword>
<protein>
    <recommendedName>
        <fullName evidence="4">HTH CENPB-type domain-containing protein</fullName>
    </recommendedName>
</protein>
<feature type="compositionally biased region" description="Basic and acidic residues" evidence="1">
    <location>
        <begin position="537"/>
        <end position="568"/>
    </location>
</feature>
<reference evidence="2 3" key="1">
    <citation type="submission" date="2024-02" db="EMBL/GenBank/DDBJ databases">
        <authorList>
            <person name="Chen Y."/>
            <person name="Shah S."/>
            <person name="Dougan E. K."/>
            <person name="Thang M."/>
            <person name="Chan C."/>
        </authorList>
    </citation>
    <scope>NUCLEOTIDE SEQUENCE [LARGE SCALE GENOMIC DNA]</scope>
</reference>
<evidence type="ECO:0000256" key="1">
    <source>
        <dbReference type="SAM" id="MobiDB-lite"/>
    </source>
</evidence>
<sequence>MLAVREADRLIEAGVRHGIEKRVMDAYPHFFVSAKGKKRQKTGMLGRWMTQADEQQWRKVPWEKLSTADRGCKELPDWLRVSIGLAPRSLARFKEGKNVPAEVQERLVDMINRVTCGEGPMTSGTLEPKTIQKEGEKLLAIWSESKKQACQEAGLPEPDVKKSISTKWTRRFMDLYGWRSRKPNTYGSYLDYEDQRMIRSRKTYDAMRMENSIRQDMVLNFDQIWKQSWSAPAKIQEFKNKCPDVHILCTNRPSHFMNSELVIEYYDEVLAHAFEKRRTELSARYDKDFQEEWAWISRGLSNKQEMLDVNPDVPNFSVEELDAELEKCETQADMDAWAAPMDEVFESPSIMRTVFLWQISFGAEESEGEDTAKSWEAKSDWRVLPAHWQTLLNKRLAEYKTQVQDAEAFYKFRLDTFGESDKKTKNALNKFTAIQQGQGAASVVLMMKGSGKEASEEVYRRCCSVENGTCKVSPSSKVEAYRLNVSDMSLEKLGTEGSPEVRHLRVISVTGKSANVQEIRIHLSSLSLNSSGAINQVDDKNRTEEEKKRGKMKGHEQGGKCDGDKCEGQEDQVDPAEDNVDMELAMVANMSDGFEAAEAELEENLPEDHELNDCDQDLVGLDAGDQNQSNASDDEAVVCNFDSSDIVFVSEGPMISAGSSTDSKDCSVGVTPAGSFRLLPHFAFLEQVGLADIPNILGCGIGLHYTINCYQARYPTGPNEKSSCARSFGQLKRGWVPPSRALLHCLHWCWEQHLKKHSSCKVSSGKVAMLKGAILADLGRDAK</sequence>
<comment type="caution">
    <text evidence="2">The sequence shown here is derived from an EMBL/GenBank/DDBJ whole genome shotgun (WGS) entry which is preliminary data.</text>
</comment>
<proteinExistence type="predicted"/>